<name>A0AAD7U661_9STRA</name>
<evidence type="ECO:0000256" key="4">
    <source>
        <dbReference type="ARBA" id="ARBA00022692"/>
    </source>
</evidence>
<feature type="transmembrane region" description="Helical" evidence="8">
    <location>
        <begin position="298"/>
        <end position="316"/>
    </location>
</feature>
<feature type="region of interest" description="Disordered" evidence="7">
    <location>
        <begin position="1"/>
        <end position="26"/>
    </location>
</feature>
<keyword evidence="4 8" id="KW-0812">Transmembrane</keyword>
<feature type="transmembrane region" description="Helical" evidence="8">
    <location>
        <begin position="323"/>
        <end position="341"/>
    </location>
</feature>
<evidence type="ECO:0000256" key="3">
    <source>
        <dbReference type="ARBA" id="ARBA00022448"/>
    </source>
</evidence>
<evidence type="ECO:0000256" key="7">
    <source>
        <dbReference type="SAM" id="MobiDB-lite"/>
    </source>
</evidence>
<keyword evidence="6 8" id="KW-0472">Membrane</keyword>
<proteinExistence type="inferred from homology"/>
<comment type="subcellular location">
    <subcellularLocation>
        <location evidence="1">Membrane</location>
        <topology evidence="1">Multi-pass membrane protein</topology>
    </subcellularLocation>
</comment>
<dbReference type="Proteomes" id="UP001230188">
    <property type="component" value="Unassembled WGS sequence"/>
</dbReference>
<keyword evidence="3" id="KW-0813">Transport</keyword>
<evidence type="ECO:0000256" key="8">
    <source>
        <dbReference type="SAM" id="Phobius"/>
    </source>
</evidence>
<sequence length="711" mass="76745">MEAKASEIEATTAESEEAAESRELTEEEAGAGCGVCMIEPSWDGIIGFKRYNYKYLCTPSVPCLTEGGVEPPMFLGKDEKLPLMLSLIMGLQHALAMVAGIATSGGLLIAGDACFAWQYDSEMCDAREYLISAAWITSGLLTIVQVFRARILGTRYYLGTGLVSVMGTSFTFLPIARDMVVSEINDARNEGKCSSDGDCNGFGKQGYGKFLGTAMVASIFEMCIAMLPTKVRQKLFPTVVTGAAVMLIGGSLISSGIKYVGGGVFCAENDLSRSASFGSPQFCNENGNVALPFGSPEYIGLAFSVIAMSTFLQFFGSPFLKSTFLFWGLMFGVFVSAISTYEAKDGDMTVKDGNLVPAKIGRQYKYFNDQRIRDANYFIFLWDTTFPIRFAPEYFLPILIGFFVSSAETIGDITMSCVASRLPASGADLESRIQGGLLADGFNSLLATLFTSPPNTTFSQNNGVIALSQCASRAAGFACSFWLLLFGVIAKVGAAFASIPICVVGGLVLQCFSMVFVSGMSIATRNYNRRNAFILMLSLGLGIGVAMEPNLFEAGGGVSFFANNLDHNYGFWPRHKTCKKFPRVDAVDVVSDATCTVGNYTWTSNDDDFTSVCAGLDGTYVDAVTVTTNERVKTCVNDNGACCDKYYKRKKSSRTTVILLLNTPYCIGFCTALILHLLLPEDKTAGEDYDEPDFEPVGAAKAKEIEIEAEP</sequence>
<dbReference type="AlphaFoldDB" id="A0AAD7U661"/>
<feature type="transmembrane region" description="Helical" evidence="8">
    <location>
        <begin position="235"/>
        <end position="253"/>
    </location>
</feature>
<evidence type="ECO:0000256" key="2">
    <source>
        <dbReference type="ARBA" id="ARBA00008821"/>
    </source>
</evidence>
<dbReference type="EMBL" id="JAQMWT010000634">
    <property type="protein sequence ID" value="KAJ8598833.1"/>
    <property type="molecule type" value="Genomic_DNA"/>
</dbReference>
<keyword evidence="10" id="KW-1185">Reference proteome</keyword>
<evidence type="ECO:0000256" key="5">
    <source>
        <dbReference type="ARBA" id="ARBA00022989"/>
    </source>
</evidence>
<feature type="transmembrane region" description="Helical" evidence="8">
    <location>
        <begin position="210"/>
        <end position="228"/>
    </location>
</feature>
<feature type="transmembrane region" description="Helical" evidence="8">
    <location>
        <begin position="129"/>
        <end position="149"/>
    </location>
</feature>
<dbReference type="Pfam" id="PF00860">
    <property type="entry name" value="Xan_ur_permease"/>
    <property type="match status" value="1"/>
</dbReference>
<comment type="caution">
    <text evidence="9">The sequence shown here is derived from an EMBL/GenBank/DDBJ whole genome shotgun (WGS) entry which is preliminary data.</text>
</comment>
<keyword evidence="5 8" id="KW-1133">Transmembrane helix</keyword>
<dbReference type="InterPro" id="IPR006043">
    <property type="entry name" value="NCS2"/>
</dbReference>
<dbReference type="PANTHER" id="PTHR42810">
    <property type="entry name" value="PURINE PERMEASE C1399.01C-RELATED"/>
    <property type="match status" value="1"/>
</dbReference>
<gene>
    <name evidence="9" type="ORF">CTAYLR_008546</name>
</gene>
<feature type="transmembrane region" description="Helical" evidence="8">
    <location>
        <begin position="156"/>
        <end position="176"/>
    </location>
</feature>
<comment type="similarity">
    <text evidence="2">Belongs to the nucleobase:cation symporter-2 (NCS2) (TC 2.A.40) family.</text>
</comment>
<evidence type="ECO:0000256" key="6">
    <source>
        <dbReference type="ARBA" id="ARBA00023136"/>
    </source>
</evidence>
<organism evidence="9 10">
    <name type="scientific">Chrysophaeum taylorii</name>
    <dbReference type="NCBI Taxonomy" id="2483200"/>
    <lineage>
        <taxon>Eukaryota</taxon>
        <taxon>Sar</taxon>
        <taxon>Stramenopiles</taxon>
        <taxon>Ochrophyta</taxon>
        <taxon>Pelagophyceae</taxon>
        <taxon>Pelagomonadales</taxon>
        <taxon>Pelagomonadaceae</taxon>
        <taxon>Chrysophaeum</taxon>
    </lineage>
</organism>
<dbReference type="PANTHER" id="PTHR42810:SF2">
    <property type="entry name" value="PURINE PERMEASE C1399.01C-RELATED"/>
    <property type="match status" value="1"/>
</dbReference>
<dbReference type="GO" id="GO:0005886">
    <property type="term" value="C:plasma membrane"/>
    <property type="evidence" value="ECO:0007669"/>
    <property type="project" value="TreeGrafter"/>
</dbReference>
<accession>A0AAD7U661</accession>
<evidence type="ECO:0000313" key="10">
    <source>
        <dbReference type="Proteomes" id="UP001230188"/>
    </source>
</evidence>
<feature type="transmembrane region" description="Helical" evidence="8">
    <location>
        <begin position="394"/>
        <end position="411"/>
    </location>
</feature>
<feature type="transmembrane region" description="Helical" evidence="8">
    <location>
        <begin position="507"/>
        <end position="527"/>
    </location>
</feature>
<feature type="transmembrane region" description="Helical" evidence="8">
    <location>
        <begin position="83"/>
        <end position="109"/>
    </location>
</feature>
<evidence type="ECO:0000313" key="9">
    <source>
        <dbReference type="EMBL" id="KAJ8598833.1"/>
    </source>
</evidence>
<reference evidence="9" key="1">
    <citation type="submission" date="2023-01" db="EMBL/GenBank/DDBJ databases">
        <title>Metagenome sequencing of chrysophaentin producing Chrysophaeum taylorii.</title>
        <authorList>
            <person name="Davison J."/>
            <person name="Bewley C."/>
        </authorList>
    </citation>
    <scope>NUCLEOTIDE SEQUENCE</scope>
    <source>
        <strain evidence="9">NIES-1699</strain>
    </source>
</reference>
<feature type="transmembrane region" description="Helical" evidence="8">
    <location>
        <begin position="481"/>
        <end position="501"/>
    </location>
</feature>
<feature type="transmembrane region" description="Helical" evidence="8">
    <location>
        <begin position="657"/>
        <end position="679"/>
    </location>
</feature>
<dbReference type="GO" id="GO:0042907">
    <property type="term" value="F:xanthine transmembrane transporter activity"/>
    <property type="evidence" value="ECO:0007669"/>
    <property type="project" value="TreeGrafter"/>
</dbReference>
<protein>
    <submittedName>
        <fullName evidence="9">Uncharacterized protein</fullName>
    </submittedName>
</protein>
<evidence type="ECO:0000256" key="1">
    <source>
        <dbReference type="ARBA" id="ARBA00004141"/>
    </source>
</evidence>